<dbReference type="Proteomes" id="UP000672032">
    <property type="component" value="Chromosome 2"/>
</dbReference>
<evidence type="ECO:0000313" key="3">
    <source>
        <dbReference type="Proteomes" id="UP000672032"/>
    </source>
</evidence>
<evidence type="ECO:0000256" key="1">
    <source>
        <dbReference type="SAM" id="MobiDB-lite"/>
    </source>
</evidence>
<gene>
    <name evidence="2" type="ORF">DSL72_001055</name>
</gene>
<sequence length="146" mass="15791">MPRGKEGFDIGGNGAGNDQNYCQKESDAIDQRHPTTSERGANIIGPGRGYFLVMILGYLNQIDIPIPKPITKTTILTNATSLETSNSFCTPTISAVMIDGGGASTKQVAAKTMVMYHLQVLDQFLGFCASLGRKVTSFYLIFPLPR</sequence>
<evidence type="ECO:0000313" key="2">
    <source>
        <dbReference type="EMBL" id="QSZ31490.1"/>
    </source>
</evidence>
<protein>
    <submittedName>
        <fullName evidence="2">Uncharacterized protein</fullName>
    </submittedName>
</protein>
<reference evidence="2" key="1">
    <citation type="submission" date="2020-10" db="EMBL/GenBank/DDBJ databases">
        <title>Genome Sequence of Monilinia vaccinii-corymbosi Sheds Light on Mummy Berry Disease Infection of Blueberry and Mating Type.</title>
        <authorList>
            <person name="Yow A.G."/>
            <person name="Zhang Y."/>
            <person name="Bansal K."/>
            <person name="Eacker S.M."/>
            <person name="Sullivan S."/>
            <person name="Liachko I."/>
            <person name="Cubeta M.A."/>
            <person name="Rollins J.A."/>
            <person name="Ashrafi H."/>
        </authorList>
    </citation>
    <scope>NUCLEOTIDE SEQUENCE</scope>
    <source>
        <strain evidence="2">RL-1</strain>
    </source>
</reference>
<keyword evidence="3" id="KW-1185">Reference proteome</keyword>
<feature type="region of interest" description="Disordered" evidence="1">
    <location>
        <begin position="1"/>
        <end position="21"/>
    </location>
</feature>
<dbReference type="AlphaFoldDB" id="A0A8A3P451"/>
<organism evidence="2 3">
    <name type="scientific">Monilinia vaccinii-corymbosi</name>
    <dbReference type="NCBI Taxonomy" id="61207"/>
    <lineage>
        <taxon>Eukaryota</taxon>
        <taxon>Fungi</taxon>
        <taxon>Dikarya</taxon>
        <taxon>Ascomycota</taxon>
        <taxon>Pezizomycotina</taxon>
        <taxon>Leotiomycetes</taxon>
        <taxon>Helotiales</taxon>
        <taxon>Sclerotiniaceae</taxon>
        <taxon>Monilinia</taxon>
    </lineage>
</organism>
<name>A0A8A3P451_9HELO</name>
<proteinExistence type="predicted"/>
<accession>A0A8A3P451</accession>
<dbReference type="EMBL" id="CP063406">
    <property type="protein sequence ID" value="QSZ31490.1"/>
    <property type="molecule type" value="Genomic_DNA"/>
</dbReference>